<dbReference type="FunFam" id="3.10.660.10:FF:000001">
    <property type="entry name" value="Diphthamide biosynthesis 3"/>
    <property type="match status" value="1"/>
</dbReference>
<name>A0A1L9TYE6_9EURO</name>
<keyword evidence="12" id="KW-1185">Reference proteome</keyword>
<dbReference type="GeneID" id="63764837"/>
<dbReference type="GO" id="GO:0017183">
    <property type="term" value="P:protein histidyl modification to diphthamide"/>
    <property type="evidence" value="ECO:0007669"/>
    <property type="project" value="UniProtKB-UniPathway"/>
</dbReference>
<dbReference type="OrthoDB" id="66964at2759"/>
<evidence type="ECO:0000259" key="10">
    <source>
        <dbReference type="PROSITE" id="PS51074"/>
    </source>
</evidence>
<dbReference type="RefSeq" id="XP_040708221.1">
    <property type="nucleotide sequence ID" value="XM_040848764.1"/>
</dbReference>
<reference evidence="12" key="1">
    <citation type="journal article" date="2017" name="Genome Biol.">
        <title>Comparative genomics reveals high biological diversity and specific adaptations in the industrially and medically important fungal genus Aspergillus.</title>
        <authorList>
            <person name="de Vries R.P."/>
            <person name="Riley R."/>
            <person name="Wiebenga A."/>
            <person name="Aguilar-Osorio G."/>
            <person name="Amillis S."/>
            <person name="Uchima C.A."/>
            <person name="Anderluh G."/>
            <person name="Asadollahi M."/>
            <person name="Askin M."/>
            <person name="Barry K."/>
            <person name="Battaglia E."/>
            <person name="Bayram O."/>
            <person name="Benocci T."/>
            <person name="Braus-Stromeyer S.A."/>
            <person name="Caldana C."/>
            <person name="Canovas D."/>
            <person name="Cerqueira G.C."/>
            <person name="Chen F."/>
            <person name="Chen W."/>
            <person name="Choi C."/>
            <person name="Clum A."/>
            <person name="Dos Santos R.A."/>
            <person name="Damasio A.R."/>
            <person name="Diallinas G."/>
            <person name="Emri T."/>
            <person name="Fekete E."/>
            <person name="Flipphi M."/>
            <person name="Freyberg S."/>
            <person name="Gallo A."/>
            <person name="Gournas C."/>
            <person name="Habgood R."/>
            <person name="Hainaut M."/>
            <person name="Harispe M.L."/>
            <person name="Henrissat B."/>
            <person name="Hilden K.S."/>
            <person name="Hope R."/>
            <person name="Hossain A."/>
            <person name="Karabika E."/>
            <person name="Karaffa L."/>
            <person name="Karanyi Z."/>
            <person name="Krasevec N."/>
            <person name="Kuo A."/>
            <person name="Kusch H."/>
            <person name="LaButti K."/>
            <person name="Lagendijk E.L."/>
            <person name="Lapidus A."/>
            <person name="Levasseur A."/>
            <person name="Lindquist E."/>
            <person name="Lipzen A."/>
            <person name="Logrieco A.F."/>
            <person name="MacCabe A."/>
            <person name="Maekelae M.R."/>
            <person name="Malavazi I."/>
            <person name="Melin P."/>
            <person name="Meyer V."/>
            <person name="Mielnichuk N."/>
            <person name="Miskei M."/>
            <person name="Molnar A.P."/>
            <person name="Mule G."/>
            <person name="Ngan C.Y."/>
            <person name="Orejas M."/>
            <person name="Orosz E."/>
            <person name="Ouedraogo J.P."/>
            <person name="Overkamp K.M."/>
            <person name="Park H.-S."/>
            <person name="Perrone G."/>
            <person name="Piumi F."/>
            <person name="Punt P.J."/>
            <person name="Ram A.F."/>
            <person name="Ramon A."/>
            <person name="Rauscher S."/>
            <person name="Record E."/>
            <person name="Riano-Pachon D.M."/>
            <person name="Robert V."/>
            <person name="Roehrig J."/>
            <person name="Ruller R."/>
            <person name="Salamov A."/>
            <person name="Salih N.S."/>
            <person name="Samson R.A."/>
            <person name="Sandor E."/>
            <person name="Sanguinetti M."/>
            <person name="Schuetze T."/>
            <person name="Sepcic K."/>
            <person name="Shelest E."/>
            <person name="Sherlock G."/>
            <person name="Sophianopoulou V."/>
            <person name="Squina F.M."/>
            <person name="Sun H."/>
            <person name="Susca A."/>
            <person name="Todd R.B."/>
            <person name="Tsang A."/>
            <person name="Unkles S.E."/>
            <person name="van de Wiele N."/>
            <person name="van Rossen-Uffink D."/>
            <person name="Oliveira J.V."/>
            <person name="Vesth T.C."/>
            <person name="Visser J."/>
            <person name="Yu J.-H."/>
            <person name="Zhou M."/>
            <person name="Andersen M.R."/>
            <person name="Archer D.B."/>
            <person name="Baker S.E."/>
            <person name="Benoit I."/>
            <person name="Brakhage A.A."/>
            <person name="Braus G.H."/>
            <person name="Fischer R."/>
            <person name="Frisvad J.C."/>
            <person name="Goldman G.H."/>
            <person name="Houbraken J."/>
            <person name="Oakley B."/>
            <person name="Pocsi I."/>
            <person name="Scazzocchio C."/>
            <person name="Seiboth B."/>
            <person name="vanKuyk P.A."/>
            <person name="Wortman J."/>
            <person name="Dyer P.S."/>
            <person name="Grigoriev I.V."/>
        </authorList>
    </citation>
    <scope>NUCLEOTIDE SEQUENCE [LARGE SCALE GENOMIC DNA]</scope>
    <source>
        <strain evidence="12">CBS 593.65</strain>
    </source>
</reference>
<protein>
    <recommendedName>
        <fullName evidence="7">Diphthamide biosynthesis protein 3</fullName>
    </recommendedName>
</protein>
<dbReference type="SUPFAM" id="SSF144217">
    <property type="entry name" value="CSL zinc finger"/>
    <property type="match status" value="1"/>
</dbReference>
<evidence type="ECO:0000256" key="5">
    <source>
        <dbReference type="ARBA" id="ARBA00024032"/>
    </source>
</evidence>
<proteinExistence type="inferred from homology"/>
<dbReference type="Proteomes" id="UP000184356">
    <property type="component" value="Unassembled WGS sequence"/>
</dbReference>
<comment type="similarity">
    <text evidence="5">Belongs to the DPH3 family.</text>
</comment>
<dbReference type="InterPro" id="IPR007872">
    <property type="entry name" value="DPH_MB_dom"/>
</dbReference>
<comment type="catalytic activity">
    <reaction evidence="6">
        <text>[3Fe-4S](1+)-[protein] + Fe(2+)-[Dph3] = [3Fe-4S](0)-[protein] + Fe(3+)-[Dph3]</text>
        <dbReference type="Rhea" id="RHEA:71235"/>
        <dbReference type="Rhea" id="RHEA-COMP:17996"/>
        <dbReference type="Rhea" id="RHEA-COMP:17997"/>
        <dbReference type="Rhea" id="RHEA-COMP:18002"/>
        <dbReference type="Rhea" id="RHEA-COMP:18003"/>
        <dbReference type="ChEBI" id="CHEBI:29033"/>
        <dbReference type="ChEBI" id="CHEBI:29034"/>
        <dbReference type="ChEBI" id="CHEBI:33751"/>
        <dbReference type="ChEBI" id="CHEBI:47402"/>
        <dbReference type="ChEBI" id="CHEBI:83228"/>
    </reaction>
</comment>
<dbReference type="UniPathway" id="UPA00559"/>
<keyword evidence="3" id="KW-0479">Metal-binding</keyword>
<keyword evidence="4" id="KW-0408">Iron</keyword>
<accession>A0A1L9TYE6</accession>
<evidence type="ECO:0000256" key="9">
    <source>
        <dbReference type="SAM" id="Coils"/>
    </source>
</evidence>
<dbReference type="STRING" id="1036612.A0A1L9TYE6"/>
<keyword evidence="9" id="KW-0175">Coiled coil</keyword>
<dbReference type="GO" id="GO:0046872">
    <property type="term" value="F:metal ion binding"/>
    <property type="evidence" value="ECO:0007669"/>
    <property type="project" value="UniProtKB-KW"/>
</dbReference>
<comment type="catalytic activity">
    <reaction evidence="8">
        <text>2 [3Fe-4S](0)-[protein] + 2 Fe(2+)-[Dph3] + NADH = 2 [4Fe-4S](1+)-[protein] + 2 [Dph3] + NAD(+) + H(+)</text>
        <dbReference type="Rhea" id="RHEA:71239"/>
        <dbReference type="Rhea" id="RHEA-COMP:17997"/>
        <dbReference type="Rhea" id="RHEA-COMP:17998"/>
        <dbReference type="Rhea" id="RHEA-COMP:18001"/>
        <dbReference type="Rhea" id="RHEA-COMP:18002"/>
        <dbReference type="ChEBI" id="CHEBI:15378"/>
        <dbReference type="ChEBI" id="CHEBI:29033"/>
        <dbReference type="ChEBI" id="CHEBI:33723"/>
        <dbReference type="ChEBI" id="CHEBI:47402"/>
        <dbReference type="ChEBI" id="CHEBI:57540"/>
        <dbReference type="ChEBI" id="CHEBI:57945"/>
        <dbReference type="ChEBI" id="CHEBI:83228"/>
    </reaction>
</comment>
<organism evidence="11 12">
    <name type="scientific">Aspergillus sydowii CBS 593.65</name>
    <dbReference type="NCBI Taxonomy" id="1036612"/>
    <lineage>
        <taxon>Eukaryota</taxon>
        <taxon>Fungi</taxon>
        <taxon>Dikarya</taxon>
        <taxon>Ascomycota</taxon>
        <taxon>Pezizomycotina</taxon>
        <taxon>Eurotiomycetes</taxon>
        <taxon>Eurotiomycetidae</taxon>
        <taxon>Eurotiales</taxon>
        <taxon>Aspergillaceae</taxon>
        <taxon>Aspergillus</taxon>
        <taxon>Aspergillus subgen. Nidulantes</taxon>
    </lineage>
</organism>
<gene>
    <name evidence="11" type="ORF">ASPSYDRAFT_53923</name>
</gene>
<comment type="pathway">
    <text evidence="2">Protein modification; peptidyl-diphthamide biosynthesis.</text>
</comment>
<evidence type="ECO:0000256" key="2">
    <source>
        <dbReference type="ARBA" id="ARBA00005156"/>
    </source>
</evidence>
<dbReference type="PANTHER" id="PTHR21454:SF31">
    <property type="entry name" value="DIPHTHAMIDE BIOSYNTHESIS PROTEIN 3"/>
    <property type="match status" value="1"/>
</dbReference>
<evidence type="ECO:0000256" key="3">
    <source>
        <dbReference type="ARBA" id="ARBA00022723"/>
    </source>
</evidence>
<evidence type="ECO:0000256" key="6">
    <source>
        <dbReference type="ARBA" id="ARBA00036267"/>
    </source>
</evidence>
<dbReference type="AlphaFoldDB" id="A0A1L9TYE6"/>
<evidence type="ECO:0000256" key="4">
    <source>
        <dbReference type="ARBA" id="ARBA00023004"/>
    </source>
</evidence>
<evidence type="ECO:0000313" key="12">
    <source>
        <dbReference type="Proteomes" id="UP000184356"/>
    </source>
</evidence>
<feature type="domain" description="DPH-type MB" evidence="10">
    <location>
        <begin position="366"/>
        <end position="422"/>
    </location>
</feature>
<dbReference type="PANTHER" id="PTHR21454">
    <property type="entry name" value="DPH3 HOMOLOG-RELATED"/>
    <property type="match status" value="1"/>
</dbReference>
<dbReference type="PROSITE" id="PS51074">
    <property type="entry name" value="DPH_MB"/>
    <property type="match status" value="1"/>
</dbReference>
<dbReference type="Pfam" id="PF05207">
    <property type="entry name" value="Zn_ribbon_CSL"/>
    <property type="match status" value="1"/>
</dbReference>
<evidence type="ECO:0000256" key="1">
    <source>
        <dbReference type="ARBA" id="ARBA00001954"/>
    </source>
</evidence>
<evidence type="ECO:0000313" key="11">
    <source>
        <dbReference type="EMBL" id="OJJ64415.1"/>
    </source>
</evidence>
<sequence>MIPPCDPDILTNNPHFKRLYQQLTTSQLNPDGSTRAIDAQSARKGTLNELRNCHVRNAKKQIKKQTLRQLALDPDNELPDDCREPLAIVSLYLESSPGQLDLTHDSCDGADVDTLLAPDIEQFHSKLPIIVPYLTQILSSAMHDLRSLANAGDKAALSNTSAESSRSQIQARSRAKAARQIPLSSQLSERVQTLRHIQLSELATARTKMAATAAEVLAMRAMILERTVTLLERTKHGALARATKAKAEHLNTVAHGVEGKLRVMRLGILSTIHTPEVNAAFSSYHKHLRDTRTTLEERRDLVLEELKEYENVDSNATRGPARSGTIAEIARRYGSLIREIEDVRSEIQRLRRIQTRTEMADDALSIYDEIEIEDMTFDPNIQIYHYPCPCGDRFEIAIDDLRDGEEIAVCPSCSLMIKVIFDVSDLPKEDKQQTSGVSVKA</sequence>
<dbReference type="InterPro" id="IPR036671">
    <property type="entry name" value="DPH_MB_sf"/>
</dbReference>
<evidence type="ECO:0000256" key="8">
    <source>
        <dbReference type="ARBA" id="ARBA00048125"/>
    </source>
</evidence>
<feature type="coiled-coil region" evidence="9">
    <location>
        <begin position="292"/>
        <end position="353"/>
    </location>
</feature>
<comment type="cofactor">
    <cofactor evidence="1">
        <name>Fe(2+)</name>
        <dbReference type="ChEBI" id="CHEBI:29033"/>
    </cofactor>
</comment>
<dbReference type="Gene3D" id="3.10.660.10">
    <property type="entry name" value="DPH Zinc finger"/>
    <property type="match status" value="1"/>
</dbReference>
<dbReference type="EMBL" id="KV878582">
    <property type="protein sequence ID" value="OJJ64415.1"/>
    <property type="molecule type" value="Genomic_DNA"/>
</dbReference>
<evidence type="ECO:0000256" key="7">
    <source>
        <dbReference type="ARBA" id="ARBA00041070"/>
    </source>
</evidence>
<dbReference type="InterPro" id="IPR044248">
    <property type="entry name" value="DPH3/4-like"/>
</dbReference>
<dbReference type="VEuPathDB" id="FungiDB:ASPSYDRAFT_53923"/>